<sequence length="245" mass="28429">MPVLKFYLDLYYDDFGTFQNTYYSLEVFTYKSGNDIAGMLHHNANFGWHSCKASKNELMNNTFDIYSNGRYQQITNQEFKNITRWVHLPNFISHRHSFMMSDILHLLMILPFILKQFLTIGNIKSAFLNEPKARLNLFHNSDIINCLIRTWELSVKASKNVFSSAINRSSGYYQLQETLDKELNALIEAILNTKIRYYQNASYSIVESNGDFQDVRFCIGEAVETTLSNDGQPAFGVVKEIIEHK</sequence>
<gene>
    <name evidence="1" type="ORF">F8M41_018357</name>
</gene>
<name>A0A8H4ELH7_GIGMA</name>
<dbReference type="EMBL" id="WTPW01000443">
    <property type="protein sequence ID" value="KAF0511011.1"/>
    <property type="molecule type" value="Genomic_DNA"/>
</dbReference>
<dbReference type="AlphaFoldDB" id="A0A8H4ELH7"/>
<reference evidence="1 2" key="1">
    <citation type="journal article" date="2019" name="Environ. Microbiol.">
        <title>At the nexus of three kingdoms: the genome of the mycorrhizal fungus Gigaspora margarita provides insights into plant, endobacterial and fungal interactions.</title>
        <authorList>
            <person name="Venice F."/>
            <person name="Ghignone S."/>
            <person name="Salvioli di Fossalunga A."/>
            <person name="Amselem J."/>
            <person name="Novero M."/>
            <person name="Xianan X."/>
            <person name="Sedzielewska Toro K."/>
            <person name="Morin E."/>
            <person name="Lipzen A."/>
            <person name="Grigoriev I.V."/>
            <person name="Henrissat B."/>
            <person name="Martin F.M."/>
            <person name="Bonfante P."/>
        </authorList>
    </citation>
    <scope>NUCLEOTIDE SEQUENCE [LARGE SCALE GENOMIC DNA]</scope>
    <source>
        <strain evidence="1 2">BEG34</strain>
    </source>
</reference>
<dbReference type="Proteomes" id="UP000439903">
    <property type="component" value="Unassembled WGS sequence"/>
</dbReference>
<evidence type="ECO:0000313" key="1">
    <source>
        <dbReference type="EMBL" id="KAF0511011.1"/>
    </source>
</evidence>
<proteinExistence type="predicted"/>
<dbReference type="OrthoDB" id="2436381at2759"/>
<accession>A0A8H4ELH7</accession>
<organism evidence="1 2">
    <name type="scientific">Gigaspora margarita</name>
    <dbReference type="NCBI Taxonomy" id="4874"/>
    <lineage>
        <taxon>Eukaryota</taxon>
        <taxon>Fungi</taxon>
        <taxon>Fungi incertae sedis</taxon>
        <taxon>Mucoromycota</taxon>
        <taxon>Glomeromycotina</taxon>
        <taxon>Glomeromycetes</taxon>
        <taxon>Diversisporales</taxon>
        <taxon>Gigasporaceae</taxon>
        <taxon>Gigaspora</taxon>
    </lineage>
</organism>
<protein>
    <submittedName>
        <fullName evidence="1">Uncharacterized protein</fullName>
    </submittedName>
</protein>
<comment type="caution">
    <text evidence="1">The sequence shown here is derived from an EMBL/GenBank/DDBJ whole genome shotgun (WGS) entry which is preliminary data.</text>
</comment>
<evidence type="ECO:0000313" key="2">
    <source>
        <dbReference type="Proteomes" id="UP000439903"/>
    </source>
</evidence>
<keyword evidence="2" id="KW-1185">Reference proteome</keyword>